<evidence type="ECO:0000313" key="2">
    <source>
        <dbReference type="EMBL" id="SVB02493.1"/>
    </source>
</evidence>
<name>A0A382ANA0_9ZZZZ</name>
<sequence length="250" mass="29434">MKIPGKEKLLKESKAFCMLPWMHLFVNTDSSVWSCCVNKAMTNESLHLHESHTETNIMTQSIQQVINTDYFKQLRLDMLNGVQNENCAGCYALEESSGHSYRNDFNNEYDKYFDKVLETNEDGSIDNFETVYLDFRFSNLCNFKCRSCRPEWSSTWAKEARDNLDHPYNDWGGAYKKDNFKRYNQTKDDFIFKFAKVFNTVKRIYFAGGEPLAAKEQYWMLEYLIDNGRTDVVIEYNTNLSMLKNNNLKL</sequence>
<dbReference type="AlphaFoldDB" id="A0A382ANA0"/>
<dbReference type="Gene3D" id="3.20.20.70">
    <property type="entry name" value="Aldolase class I"/>
    <property type="match status" value="2"/>
</dbReference>
<feature type="non-terminal residue" evidence="2">
    <location>
        <position position="1"/>
    </location>
</feature>
<feature type="domain" description="4Fe4S-binding SPASM" evidence="1">
    <location>
        <begin position="17"/>
        <end position="91"/>
    </location>
</feature>
<organism evidence="2">
    <name type="scientific">marine metagenome</name>
    <dbReference type="NCBI Taxonomy" id="408172"/>
    <lineage>
        <taxon>unclassified sequences</taxon>
        <taxon>metagenomes</taxon>
        <taxon>ecological metagenomes</taxon>
    </lineage>
</organism>
<reference evidence="2" key="1">
    <citation type="submission" date="2018-05" db="EMBL/GenBank/DDBJ databases">
        <authorList>
            <person name="Lanie J.A."/>
            <person name="Ng W.-L."/>
            <person name="Kazmierczak K.M."/>
            <person name="Andrzejewski T.M."/>
            <person name="Davidsen T.M."/>
            <person name="Wayne K.J."/>
            <person name="Tettelin H."/>
            <person name="Glass J.I."/>
            <person name="Rusch D."/>
            <person name="Podicherti R."/>
            <person name="Tsui H.-C.T."/>
            <person name="Winkler M.E."/>
        </authorList>
    </citation>
    <scope>NUCLEOTIDE SEQUENCE</scope>
</reference>
<dbReference type="NCBIfam" id="NF033640">
    <property type="entry name" value="N_Twi_rSAM"/>
    <property type="match status" value="1"/>
</dbReference>
<evidence type="ECO:0000259" key="1">
    <source>
        <dbReference type="Pfam" id="PF13186"/>
    </source>
</evidence>
<gene>
    <name evidence="2" type="ORF">METZ01_LOCUS155347</name>
</gene>
<dbReference type="InterPro" id="IPR013785">
    <property type="entry name" value="Aldolase_TIM"/>
</dbReference>
<dbReference type="SUPFAM" id="SSF102114">
    <property type="entry name" value="Radical SAM enzymes"/>
    <property type="match status" value="1"/>
</dbReference>
<dbReference type="EMBL" id="UINC01025944">
    <property type="protein sequence ID" value="SVB02493.1"/>
    <property type="molecule type" value="Genomic_DNA"/>
</dbReference>
<dbReference type="InterPro" id="IPR058240">
    <property type="entry name" value="rSAM_sf"/>
</dbReference>
<dbReference type="Pfam" id="PF13186">
    <property type="entry name" value="SPASM"/>
    <property type="match status" value="1"/>
</dbReference>
<dbReference type="InterPro" id="IPR023885">
    <property type="entry name" value="4Fe4S-binding_SPASM_dom"/>
</dbReference>
<proteinExistence type="predicted"/>
<accession>A0A382ANA0</accession>
<protein>
    <recommendedName>
        <fullName evidence="1">4Fe4S-binding SPASM domain-containing protein</fullName>
    </recommendedName>
</protein>
<dbReference type="CDD" id="cd21109">
    <property type="entry name" value="SPASM"/>
    <property type="match status" value="1"/>
</dbReference>
<feature type="non-terminal residue" evidence="2">
    <location>
        <position position="250"/>
    </location>
</feature>